<feature type="transmembrane region" description="Helical" evidence="10">
    <location>
        <begin position="298"/>
        <end position="318"/>
    </location>
</feature>
<sequence length="622" mass="70492">MKKEEKNLEIKKFKDLQKKELVDLKIEKKDKLKDKQLLKFEKELVIEQYKSQYSIIKATHNLELKALKNPEKYKKVQEQKAVELKIIEVQNNYFQDINKQKRKYKKTIKNLTKDEKKLELIELKKFNAKRKEQLREEVEQLKNSCKINSMRYFKNTTTTSAKNIHGKVMPFLGKVASQKHLMAIRNAFSSLIPFIMIASFITVIRSIPTDFDPNSDHAYLYTYFPKVLDHALVVISGLTMGIMALALSVAIGVNLGKSYGEASLMSGIMGMLGFILWVKPEVLAEGGGTALPLADLGSQGLFVSMITSMIMVELYRIFKKYRITIRLPKSVPPAVSNSFIAIIPAIIYATFVILIGYIANVDLITGINNILKPLASLVNDNFGAVIMIIFFNSLFWWFGIHGSAITGIITYPIWYPAIAQNSEWWNNGMIGDVPNKFVEQYYQWTIWIGGSGSTIGLAICGMFFSKSKQNKAMGKACFVPAVFNISEPMMFGFPVVLNIYLFIPFMIAPMICAIVSLILVNLFSIHWVAVAPWSLPGPIGAFLSSGNSIFAVATSLICTGVATLVWFPFYKAWDKQILKEEQAYIQKEAEKIGKTVHEYMKMIALEEINKKQNKDRKFEKKG</sequence>
<keyword evidence="3" id="KW-1003">Cell membrane</keyword>
<dbReference type="EMBL" id="CP012622">
    <property type="protein sequence ID" value="ALD66527.1"/>
    <property type="molecule type" value="Genomic_DNA"/>
</dbReference>
<evidence type="ECO:0000256" key="6">
    <source>
        <dbReference type="ARBA" id="ARBA00022692"/>
    </source>
</evidence>
<dbReference type="STRING" id="362837.SCANT_v1c06210"/>
<keyword evidence="9" id="KW-0175">Coiled coil</keyword>
<dbReference type="PANTHER" id="PTHR33989">
    <property type="match status" value="1"/>
</dbReference>
<dbReference type="AlphaFoldDB" id="A0A0M4KCP0"/>
<dbReference type="GO" id="GO:0009401">
    <property type="term" value="P:phosphoenolpyruvate-dependent sugar phosphotransferase system"/>
    <property type="evidence" value="ECO:0007669"/>
    <property type="project" value="UniProtKB-KW"/>
</dbReference>
<dbReference type="Proteomes" id="UP000063919">
    <property type="component" value="Chromosome"/>
</dbReference>
<keyword evidence="4" id="KW-0762">Sugar transport</keyword>
<proteinExistence type="predicted"/>
<dbReference type="GO" id="GO:1901264">
    <property type="term" value="P:carbohydrate derivative transport"/>
    <property type="evidence" value="ECO:0007669"/>
    <property type="project" value="TreeGrafter"/>
</dbReference>
<keyword evidence="2" id="KW-0813">Transport</keyword>
<dbReference type="OrthoDB" id="1550290at2"/>
<evidence type="ECO:0000313" key="12">
    <source>
        <dbReference type="EMBL" id="ALD66527.1"/>
    </source>
</evidence>
<evidence type="ECO:0000256" key="3">
    <source>
        <dbReference type="ARBA" id="ARBA00022475"/>
    </source>
</evidence>
<keyword evidence="7 10" id="KW-1133">Transmembrane helix</keyword>
<evidence type="ECO:0000256" key="2">
    <source>
        <dbReference type="ARBA" id="ARBA00022448"/>
    </source>
</evidence>
<evidence type="ECO:0000256" key="1">
    <source>
        <dbReference type="ARBA" id="ARBA00004651"/>
    </source>
</evidence>
<evidence type="ECO:0000256" key="9">
    <source>
        <dbReference type="SAM" id="Coils"/>
    </source>
</evidence>
<feature type="transmembrane region" description="Helical" evidence="10">
    <location>
        <begin position="339"/>
        <end position="358"/>
    </location>
</feature>
<feature type="transmembrane region" description="Helical" evidence="10">
    <location>
        <begin position="187"/>
        <end position="207"/>
    </location>
</feature>
<evidence type="ECO:0000256" key="8">
    <source>
        <dbReference type="ARBA" id="ARBA00023136"/>
    </source>
</evidence>
<gene>
    <name evidence="12" type="primary">celB</name>
    <name evidence="12" type="ORF">SCANT_v1c06210</name>
</gene>
<evidence type="ECO:0000256" key="10">
    <source>
        <dbReference type="SAM" id="Phobius"/>
    </source>
</evidence>
<protein>
    <submittedName>
        <fullName evidence="12">PTS system, cellobiose-specific IIC component</fullName>
    </submittedName>
</protein>
<dbReference type="PATRIC" id="fig|362837.3.peg.634"/>
<dbReference type="PANTHER" id="PTHR33989:SF8">
    <property type="entry name" value="PERMEASE IIC COMPONENT"/>
    <property type="match status" value="1"/>
</dbReference>
<evidence type="ECO:0000313" key="13">
    <source>
        <dbReference type="Proteomes" id="UP000063919"/>
    </source>
</evidence>
<dbReference type="PROSITE" id="PS51105">
    <property type="entry name" value="PTS_EIIC_TYPE_3"/>
    <property type="match status" value="1"/>
</dbReference>
<accession>A0A0M4KCP0</accession>
<keyword evidence="8 10" id="KW-0472">Membrane</keyword>
<dbReference type="NCBIfam" id="TIGR00410">
    <property type="entry name" value="lacE"/>
    <property type="match status" value="1"/>
</dbReference>
<evidence type="ECO:0000256" key="4">
    <source>
        <dbReference type="ARBA" id="ARBA00022597"/>
    </source>
</evidence>
<dbReference type="InterPro" id="IPR051088">
    <property type="entry name" value="PTS_Sugar-EIIC/EIIB"/>
</dbReference>
<evidence type="ECO:0000256" key="5">
    <source>
        <dbReference type="ARBA" id="ARBA00022683"/>
    </source>
</evidence>
<keyword evidence="6 10" id="KW-0812">Transmembrane</keyword>
<dbReference type="InterPro" id="IPR004501">
    <property type="entry name" value="PTS_EIIC_3"/>
</dbReference>
<feature type="transmembrane region" description="Helical" evidence="10">
    <location>
        <begin position="227"/>
        <end position="247"/>
    </location>
</feature>
<evidence type="ECO:0000256" key="7">
    <source>
        <dbReference type="ARBA" id="ARBA00022989"/>
    </source>
</evidence>
<reference evidence="12 13" key="1">
    <citation type="journal article" date="2015" name="Genome Announc.">
        <title>Complete Genome Sequence of Spiroplasma cantharicola CC-1T (DSM 21588), a Bacterium Isolated from Soldier Beetle (Cantharis carolinus).</title>
        <authorList>
            <person name="Lo W.S."/>
            <person name="Liu P.Y."/>
            <person name="Kuo C.H."/>
        </authorList>
    </citation>
    <scope>NUCLEOTIDE SEQUENCE [LARGE SCALE GENOMIC DNA]</scope>
    <source>
        <strain evidence="12 13">CC-1</strain>
    </source>
</reference>
<feature type="domain" description="PTS EIIC type-3" evidence="11">
    <location>
        <begin position="164"/>
        <end position="569"/>
    </location>
</feature>
<dbReference type="KEGG" id="scj:SCANT_v1c06210"/>
<name>A0A0M4KCP0_9MOLU</name>
<feature type="transmembrane region" description="Helical" evidence="10">
    <location>
        <begin position="549"/>
        <end position="569"/>
    </location>
</feature>
<feature type="coiled-coil region" evidence="9">
    <location>
        <begin position="94"/>
        <end position="151"/>
    </location>
</feature>
<dbReference type="Pfam" id="PF02378">
    <property type="entry name" value="PTS_EIIC"/>
    <property type="match status" value="1"/>
</dbReference>
<dbReference type="RefSeq" id="WP_053946284.1">
    <property type="nucleotide sequence ID" value="NZ_CP012622.1"/>
</dbReference>
<organism evidence="12 13">
    <name type="scientific">Spiroplasma cantharicola</name>
    <dbReference type="NCBI Taxonomy" id="362837"/>
    <lineage>
        <taxon>Bacteria</taxon>
        <taxon>Bacillati</taxon>
        <taxon>Mycoplasmatota</taxon>
        <taxon>Mollicutes</taxon>
        <taxon>Entomoplasmatales</taxon>
        <taxon>Spiroplasmataceae</taxon>
        <taxon>Spiroplasma</taxon>
    </lineage>
</organism>
<keyword evidence="13" id="KW-1185">Reference proteome</keyword>
<feature type="transmembrane region" description="Helical" evidence="10">
    <location>
        <begin position="444"/>
        <end position="465"/>
    </location>
</feature>
<dbReference type="InterPro" id="IPR003352">
    <property type="entry name" value="PTS_EIIC"/>
</dbReference>
<comment type="subcellular location">
    <subcellularLocation>
        <location evidence="1">Cell membrane</location>
        <topology evidence="1">Multi-pass membrane protein</topology>
    </subcellularLocation>
</comment>
<feature type="transmembrane region" description="Helical" evidence="10">
    <location>
        <begin position="499"/>
        <end position="529"/>
    </location>
</feature>
<feature type="transmembrane region" description="Helical" evidence="10">
    <location>
        <begin position="259"/>
        <end position="278"/>
    </location>
</feature>
<keyword evidence="5" id="KW-0598">Phosphotransferase system</keyword>
<evidence type="ECO:0000259" key="11">
    <source>
        <dbReference type="PROSITE" id="PS51105"/>
    </source>
</evidence>
<dbReference type="GO" id="GO:0005886">
    <property type="term" value="C:plasma membrane"/>
    <property type="evidence" value="ECO:0007669"/>
    <property type="project" value="UniProtKB-SubCell"/>
</dbReference>
<dbReference type="GO" id="GO:0008982">
    <property type="term" value="F:protein-N(PI)-phosphohistidine-sugar phosphotransferase activity"/>
    <property type="evidence" value="ECO:0007669"/>
    <property type="project" value="InterPro"/>
</dbReference>